<gene>
    <name evidence="4" type="ordered locus">Psta_4281</name>
</gene>
<evidence type="ECO:0000313" key="4">
    <source>
        <dbReference type="EMBL" id="ADB18929.1"/>
    </source>
</evidence>
<dbReference type="EMBL" id="CP001848">
    <property type="protein sequence ID" value="ADB18929.1"/>
    <property type="molecule type" value="Genomic_DNA"/>
</dbReference>
<sequence precursor="true">MMNSFFSKVVIAGCILGMVAVAIGAEEGKAEKKKKGAPDPTAAMMKKLEAAELSDDQKGKIKEIAEKHAPKLKEANEAVASLLTPEQKKAKATASKEAKAAGKKGKEAAEAVSAALNLTDEQKTKMADAEKSLKEAQAAFTAAVAEVLTPEQKAKVGLGGKKKKKDA</sequence>
<evidence type="ECO:0000313" key="5">
    <source>
        <dbReference type="Proteomes" id="UP000001887"/>
    </source>
</evidence>
<keyword evidence="3" id="KW-0732">Signal</keyword>
<organism evidence="4 5">
    <name type="scientific">Pirellula staleyi (strain ATCC 27377 / DSM 6068 / ICPB 4128)</name>
    <name type="common">Pirella staleyi</name>
    <dbReference type="NCBI Taxonomy" id="530564"/>
    <lineage>
        <taxon>Bacteria</taxon>
        <taxon>Pseudomonadati</taxon>
        <taxon>Planctomycetota</taxon>
        <taxon>Planctomycetia</taxon>
        <taxon>Pirellulales</taxon>
        <taxon>Pirellulaceae</taxon>
        <taxon>Pirellula</taxon>
    </lineage>
</organism>
<name>D2R4W7_PIRSD</name>
<feature type="region of interest" description="Disordered" evidence="2">
    <location>
        <begin position="83"/>
        <end position="106"/>
    </location>
</feature>
<feature type="compositionally biased region" description="Basic and acidic residues" evidence="2">
    <location>
        <begin position="86"/>
        <end position="106"/>
    </location>
</feature>
<dbReference type="Gene3D" id="1.20.120.1490">
    <property type="match status" value="1"/>
</dbReference>
<feature type="chain" id="PRO_5003036200" description="LTXXQ motif protein" evidence="3">
    <location>
        <begin position="25"/>
        <end position="167"/>
    </location>
</feature>
<keyword evidence="5" id="KW-1185">Reference proteome</keyword>
<dbReference type="KEGG" id="psl:Psta_4281"/>
<evidence type="ECO:0000256" key="2">
    <source>
        <dbReference type="SAM" id="MobiDB-lite"/>
    </source>
</evidence>
<feature type="coiled-coil region" evidence="1">
    <location>
        <begin position="119"/>
        <end position="146"/>
    </location>
</feature>
<evidence type="ECO:0000256" key="1">
    <source>
        <dbReference type="SAM" id="Coils"/>
    </source>
</evidence>
<dbReference type="AlphaFoldDB" id="D2R4W7"/>
<proteinExistence type="predicted"/>
<dbReference type="eggNOG" id="ENOG5033CN1">
    <property type="taxonomic scope" value="Bacteria"/>
</dbReference>
<keyword evidence="1" id="KW-0175">Coiled coil</keyword>
<dbReference type="HOGENOM" id="CLU_1593044_0_0_0"/>
<dbReference type="Proteomes" id="UP000001887">
    <property type="component" value="Chromosome"/>
</dbReference>
<evidence type="ECO:0008006" key="6">
    <source>
        <dbReference type="Google" id="ProtNLM"/>
    </source>
</evidence>
<protein>
    <recommendedName>
        <fullName evidence="6">LTXXQ motif protein</fullName>
    </recommendedName>
</protein>
<reference evidence="4 5" key="1">
    <citation type="journal article" date="2009" name="Stand. Genomic Sci.">
        <title>Complete genome sequence of Pirellula staleyi type strain (ATCC 27377).</title>
        <authorList>
            <person name="Clum A."/>
            <person name="Tindall B.J."/>
            <person name="Sikorski J."/>
            <person name="Ivanova N."/>
            <person name="Mavrommatis K."/>
            <person name="Lucas S."/>
            <person name="Glavina del Rio T."/>
            <person name="Nolan M."/>
            <person name="Chen F."/>
            <person name="Tice H."/>
            <person name="Pitluck S."/>
            <person name="Cheng J.F."/>
            <person name="Chertkov O."/>
            <person name="Brettin T."/>
            <person name="Han C."/>
            <person name="Detter J.C."/>
            <person name="Kuske C."/>
            <person name="Bruce D."/>
            <person name="Goodwin L."/>
            <person name="Ovchinikova G."/>
            <person name="Pati A."/>
            <person name="Mikhailova N."/>
            <person name="Chen A."/>
            <person name="Palaniappan K."/>
            <person name="Land M."/>
            <person name="Hauser L."/>
            <person name="Chang Y.J."/>
            <person name="Jeffries C.D."/>
            <person name="Chain P."/>
            <person name="Rohde M."/>
            <person name="Goker M."/>
            <person name="Bristow J."/>
            <person name="Eisen J.A."/>
            <person name="Markowitz V."/>
            <person name="Hugenholtz P."/>
            <person name="Kyrpides N.C."/>
            <person name="Klenk H.P."/>
            <person name="Lapidus A."/>
        </authorList>
    </citation>
    <scope>NUCLEOTIDE SEQUENCE [LARGE SCALE GENOMIC DNA]</scope>
    <source>
        <strain evidence="5">ATCC 27377 / DSM 6068 / ICPB 4128</strain>
    </source>
</reference>
<feature type="signal peptide" evidence="3">
    <location>
        <begin position="1"/>
        <end position="24"/>
    </location>
</feature>
<accession>D2R4W7</accession>
<evidence type="ECO:0000256" key="3">
    <source>
        <dbReference type="SAM" id="SignalP"/>
    </source>
</evidence>